<dbReference type="GO" id="GO:0043657">
    <property type="term" value="C:host cell"/>
    <property type="evidence" value="ECO:0007669"/>
    <property type="project" value="UniProtKB-SubCell"/>
</dbReference>
<dbReference type="Pfam" id="PF20147">
    <property type="entry name" value="Crinkler"/>
    <property type="match status" value="2"/>
</dbReference>
<evidence type="ECO:0000256" key="3">
    <source>
        <dbReference type="ARBA" id="ARBA00022525"/>
    </source>
</evidence>
<keyword evidence="3" id="KW-0964">Secreted</keyword>
<name>A0A2A9NPK1_9AGAR</name>
<proteinExistence type="predicted"/>
<dbReference type="EMBL" id="KZ302024">
    <property type="protein sequence ID" value="PFH49602.1"/>
    <property type="molecule type" value="Genomic_DNA"/>
</dbReference>
<dbReference type="OrthoDB" id="3261131at2759"/>
<feature type="domain" description="Crinkler effector protein N-terminal" evidence="4">
    <location>
        <begin position="121"/>
        <end position="214"/>
    </location>
</feature>
<evidence type="ECO:0000256" key="1">
    <source>
        <dbReference type="ARBA" id="ARBA00004340"/>
    </source>
</evidence>
<evidence type="ECO:0000313" key="5">
    <source>
        <dbReference type="EMBL" id="PFH49602.1"/>
    </source>
</evidence>
<dbReference type="Proteomes" id="UP000242287">
    <property type="component" value="Unassembled WGS sequence"/>
</dbReference>
<evidence type="ECO:0000256" key="2">
    <source>
        <dbReference type="ARBA" id="ARBA00004613"/>
    </source>
</evidence>
<protein>
    <recommendedName>
        <fullName evidence="4">Crinkler effector protein N-terminal domain-containing protein</fullName>
    </recommendedName>
</protein>
<evidence type="ECO:0000313" key="6">
    <source>
        <dbReference type="Proteomes" id="UP000242287"/>
    </source>
</evidence>
<reference evidence="5 6" key="1">
    <citation type="submission" date="2014-02" db="EMBL/GenBank/DDBJ databases">
        <title>Transposable element dynamics among asymbiotic and ectomycorrhizal Amanita fungi.</title>
        <authorList>
            <consortium name="DOE Joint Genome Institute"/>
            <person name="Hess J."/>
            <person name="Skrede I."/>
            <person name="Wolfe B."/>
            <person name="LaButti K."/>
            <person name="Ohm R.A."/>
            <person name="Grigoriev I.V."/>
            <person name="Pringle A."/>
        </authorList>
    </citation>
    <scope>NUCLEOTIDE SEQUENCE [LARGE SCALE GENOMIC DNA]</scope>
    <source>
        <strain evidence="5 6">SKay4041</strain>
    </source>
</reference>
<dbReference type="InterPro" id="IPR045379">
    <property type="entry name" value="Crinkler_N"/>
</dbReference>
<gene>
    <name evidence="5" type="ORF">AMATHDRAFT_4757</name>
</gene>
<comment type="subcellular location">
    <subcellularLocation>
        <location evidence="1">Host cell</location>
    </subcellularLocation>
    <subcellularLocation>
        <location evidence="2">Secreted</location>
    </subcellularLocation>
</comment>
<dbReference type="GO" id="GO:0005576">
    <property type="term" value="C:extracellular region"/>
    <property type="evidence" value="ECO:0007669"/>
    <property type="project" value="UniProtKB-SubCell"/>
</dbReference>
<accession>A0A2A9NPK1</accession>
<feature type="domain" description="Crinkler effector protein N-terminal" evidence="4">
    <location>
        <begin position="5"/>
        <end position="106"/>
    </location>
</feature>
<dbReference type="InterPro" id="IPR011009">
    <property type="entry name" value="Kinase-like_dom_sf"/>
</dbReference>
<dbReference type="Gene3D" id="1.10.510.10">
    <property type="entry name" value="Transferase(Phosphotransferase) domain 1"/>
    <property type="match status" value="1"/>
</dbReference>
<evidence type="ECO:0000259" key="4">
    <source>
        <dbReference type="Pfam" id="PF20147"/>
    </source>
</evidence>
<dbReference type="AlphaFoldDB" id="A0A2A9NPK1"/>
<dbReference type="SUPFAM" id="SSF56112">
    <property type="entry name" value="Protein kinase-like (PK-like)"/>
    <property type="match status" value="1"/>
</dbReference>
<sequence length="630" mass="71451">MSTDVELTCYIDGAPIDQLFPISVNLNARVADLKKSIRSEKSNAFMRVDAPELVIWKLVGQVSIDEALNENVNPSTAERKKLLNPMARLSTFFPEQPDPIYLHLVIAPPPPRRHLSTLNPTLTCHFLGQNPDQDIFSIKIEWLMNVNALKEAIKNARSELNAVSACDLTLWKCCIPIPSGSVLDYAMPRAEDALCSSTRLKDIFPMPPKKQHIHLDYPAWSIEFLAIHSCLEDLRANLPTSARASELTSSIQDNVLMKDRMACHRPQTIPAIPVTLLDHVFAKLEDDMQRLSPTREDYAFSRELSDEMSQFYTEEETRVSSLQYLFEKYGLRIHHQNEESRAIMPAADCRNHSLKLLLTGMQSDSGMSHDSFFQVLLYYVKNLIDTYDTAPHLCDTPLPSILLFCNGAFLGVAGALFTARVQRELMGPVLPLFWNESSDAFCHQLARTLGTDGENYSFTYDEHQPLDFHRIFVAQAADRKICVKFTRRYSQEAHRFWAERKRAPDLIAVNSLPAGWIMVVMEYLEDYDYWKAPPKYVWDGLVGLVAEFQEHGFVHGDIRGANILIGQEEGSNELVFKLIDFDWAGKVGTTHYPSRLHPAIARASDVVACGAIEFDHDNYMVNRLSYSTDS</sequence>
<organism evidence="5 6">
    <name type="scientific">Amanita thiersii Skay4041</name>
    <dbReference type="NCBI Taxonomy" id="703135"/>
    <lineage>
        <taxon>Eukaryota</taxon>
        <taxon>Fungi</taxon>
        <taxon>Dikarya</taxon>
        <taxon>Basidiomycota</taxon>
        <taxon>Agaricomycotina</taxon>
        <taxon>Agaricomycetes</taxon>
        <taxon>Agaricomycetidae</taxon>
        <taxon>Agaricales</taxon>
        <taxon>Pluteineae</taxon>
        <taxon>Amanitaceae</taxon>
        <taxon>Amanita</taxon>
    </lineage>
</organism>
<keyword evidence="6" id="KW-1185">Reference proteome</keyword>